<keyword evidence="4" id="KW-1185">Reference proteome</keyword>
<dbReference type="Pfam" id="PF18962">
    <property type="entry name" value="Por_Secre_tail"/>
    <property type="match status" value="1"/>
</dbReference>
<protein>
    <recommendedName>
        <fullName evidence="2">Secretion system C-terminal sorting domain-containing protein</fullName>
    </recommendedName>
</protein>
<reference evidence="3" key="1">
    <citation type="submission" date="2021-12" db="EMBL/GenBank/DDBJ databases">
        <authorList>
            <person name="Rodrigo-Torres L."/>
            <person name="Arahal R. D."/>
            <person name="Lucena T."/>
        </authorList>
    </citation>
    <scope>NUCLEOTIDE SEQUENCE</scope>
    <source>
        <strain evidence="3">CECT 8419</strain>
    </source>
</reference>
<comment type="caution">
    <text evidence="3">The sequence shown here is derived from an EMBL/GenBank/DDBJ whole genome shotgun (WGS) entry which is preliminary data.</text>
</comment>
<dbReference type="EMBL" id="CAKLPZ010000001">
    <property type="protein sequence ID" value="CAH0998733.1"/>
    <property type="molecule type" value="Genomic_DNA"/>
</dbReference>
<dbReference type="RefSeq" id="WP_238748987.1">
    <property type="nucleotide sequence ID" value="NZ_CAKLPZ010000001.1"/>
</dbReference>
<feature type="signal peptide" evidence="1">
    <location>
        <begin position="1"/>
        <end position="15"/>
    </location>
</feature>
<dbReference type="Gene3D" id="2.60.120.260">
    <property type="entry name" value="Galactose-binding domain-like"/>
    <property type="match status" value="1"/>
</dbReference>
<evidence type="ECO:0000256" key="1">
    <source>
        <dbReference type="SAM" id="SignalP"/>
    </source>
</evidence>
<gene>
    <name evidence="3" type="ORF">LEM8419_00079</name>
</gene>
<dbReference type="Proteomes" id="UP000837803">
    <property type="component" value="Unassembled WGS sequence"/>
</dbReference>
<feature type="domain" description="Secretion system C-terminal sorting" evidence="2">
    <location>
        <begin position="755"/>
        <end position="822"/>
    </location>
</feature>
<organism evidence="3 4">
    <name type="scientific">Neolewinella maritima</name>
    <dbReference type="NCBI Taxonomy" id="1383882"/>
    <lineage>
        <taxon>Bacteria</taxon>
        <taxon>Pseudomonadati</taxon>
        <taxon>Bacteroidota</taxon>
        <taxon>Saprospiria</taxon>
        <taxon>Saprospirales</taxon>
        <taxon>Lewinellaceae</taxon>
        <taxon>Neolewinella</taxon>
    </lineage>
</organism>
<sequence>MRLILFFLLATCGLAAQTIVPLQERAELRRASAGPAQAVDFRMACGDVAELPGVERLISGQNRMLRVDLDTTGLSSDLTDYRCIGCSTARFGTAELRGDTVLYTATAGVVQGFDTLGLTVCSPQGVCADTVDLVVLVQRPGRTVQLGNRLVVPETTTSIVVPADSLPGGTVCRSLADCEDTDYAGRGQRSNFARALGQGSNDFDYVAGRYGGTDAVCVTVCNEFGLCDTYRASFTVDRASVDLPFFDDFSYGGVRPAVELWQDEDVLINRSYGVTPPSIGVATFDGLDFDGRPYAAGGNGRRGQPRDFLTSASINLAGQSGTVLSFYLQPKGLGNRPELQDSFLVQFLDVAGSWNTVFAREGILNTQTNTVIDPFTGVLLDVPADYQYDGFQFRFVNLSTETGGVDNWNLDYVKLSNTSTSLVTQDLALTDEPFRLVAPYTSVPVRHLQAAGGELFADSIFLSVWNHRSDVTPVTQSTYTIENRGTPFFSSAAGLFPSRFFGQDNGIAPLSFETRRATFAELPTAAAIRDFLLGLDPAEDYLLATTYALTVATEDATFSPAVARNDTATTLTELADYMAYDDGSAEVAIEGQQGNVIVQRYRAYVADELTGIRIRLPRGLGSAGNQNINFEVYGEGETNRPGELLYSFSAPVLYAEDFYADSLQAFSSYALPEPLALPVGDFYIGWRQGSADRSLPVGFDRNTQPDSVQFFNAGSGFQTLGGSTRGAIMIRPLLSGADIRPTATRDLVIERLVDVYPNPTDGMLYLQPREALAAADLGVRLYTGSGQLVYAQRGSLTVDLTALPPGMYLLECRWGDRLSRHKIVRH</sequence>
<dbReference type="NCBIfam" id="TIGR04183">
    <property type="entry name" value="Por_Secre_tail"/>
    <property type="match status" value="1"/>
</dbReference>
<keyword evidence="1" id="KW-0732">Signal</keyword>
<evidence type="ECO:0000313" key="4">
    <source>
        <dbReference type="Proteomes" id="UP000837803"/>
    </source>
</evidence>
<evidence type="ECO:0000313" key="3">
    <source>
        <dbReference type="EMBL" id="CAH0998733.1"/>
    </source>
</evidence>
<name>A0ABN8F442_9BACT</name>
<accession>A0ABN8F442</accession>
<proteinExistence type="predicted"/>
<dbReference type="InterPro" id="IPR026444">
    <property type="entry name" value="Secre_tail"/>
</dbReference>
<evidence type="ECO:0000259" key="2">
    <source>
        <dbReference type="Pfam" id="PF18962"/>
    </source>
</evidence>
<feature type="chain" id="PRO_5045154861" description="Secretion system C-terminal sorting domain-containing protein" evidence="1">
    <location>
        <begin position="16"/>
        <end position="826"/>
    </location>
</feature>